<dbReference type="AlphaFoldDB" id="A0A0R2FMU3"/>
<dbReference type="InterPro" id="IPR019079">
    <property type="entry name" value="Capsule_synth_CapA"/>
</dbReference>
<comment type="caution">
    <text evidence="3">The sequence shown here is derived from an EMBL/GenBank/DDBJ whole genome shotgun (WGS) entry which is preliminary data.</text>
</comment>
<dbReference type="RefSeq" id="WP_056991364.1">
    <property type="nucleotide sequence ID" value="NZ_JATAAJ010000011.1"/>
</dbReference>
<dbReference type="OrthoDB" id="9810906at2"/>
<dbReference type="PANTHER" id="PTHR33393:SF11">
    <property type="entry name" value="POLYGLUTAMINE SYNTHESIS ACCESSORY PROTEIN RV0574C-RELATED"/>
    <property type="match status" value="1"/>
</dbReference>
<dbReference type="InterPro" id="IPR052169">
    <property type="entry name" value="CW_Biosynth-Accessory"/>
</dbReference>
<proteinExistence type="inferred from homology"/>
<reference evidence="3 4" key="1">
    <citation type="journal article" date="2015" name="Genome Announc.">
        <title>Expanding the biotechnology potential of lactobacilli through comparative genomics of 213 strains and associated genera.</title>
        <authorList>
            <person name="Sun Z."/>
            <person name="Harris H.M."/>
            <person name="McCann A."/>
            <person name="Guo C."/>
            <person name="Argimon S."/>
            <person name="Zhang W."/>
            <person name="Yang X."/>
            <person name="Jeffery I.B."/>
            <person name="Cooney J.C."/>
            <person name="Kagawa T.F."/>
            <person name="Liu W."/>
            <person name="Song Y."/>
            <person name="Salvetti E."/>
            <person name="Wrobel A."/>
            <person name="Rasinkangas P."/>
            <person name="Parkhill J."/>
            <person name="Rea M.C."/>
            <person name="O'Sullivan O."/>
            <person name="Ritari J."/>
            <person name="Douillard F.P."/>
            <person name="Paul Ross R."/>
            <person name="Yang R."/>
            <person name="Briner A.E."/>
            <person name="Felis G.E."/>
            <person name="de Vos W.M."/>
            <person name="Barrangou R."/>
            <person name="Klaenhammer T.R."/>
            <person name="Caufield P.W."/>
            <person name="Cui Y."/>
            <person name="Zhang H."/>
            <person name="O'Toole P.W."/>
        </authorList>
    </citation>
    <scope>NUCLEOTIDE SEQUENCE [LARGE SCALE GENOMIC DNA]</scope>
    <source>
        <strain evidence="3 4">ATCC 27304</strain>
    </source>
</reference>
<dbReference type="PANTHER" id="PTHR33393">
    <property type="entry name" value="POLYGLUTAMINE SYNTHESIS ACCESSORY PROTEIN RV0574C-RELATED"/>
    <property type="match status" value="1"/>
</dbReference>
<dbReference type="Proteomes" id="UP000051727">
    <property type="component" value="Unassembled WGS sequence"/>
</dbReference>
<dbReference type="Pfam" id="PF09587">
    <property type="entry name" value="PGA_cap"/>
    <property type="match status" value="1"/>
</dbReference>
<protein>
    <recommendedName>
        <fullName evidence="2">Capsule synthesis protein CapA domain-containing protein</fullName>
    </recommendedName>
</protein>
<accession>A0A0R2FMU3</accession>
<organism evidence="3 4">
    <name type="scientific">Liquorilactobacillus mali</name>
    <dbReference type="NCBI Taxonomy" id="1618"/>
    <lineage>
        <taxon>Bacteria</taxon>
        <taxon>Bacillati</taxon>
        <taxon>Bacillota</taxon>
        <taxon>Bacilli</taxon>
        <taxon>Lactobacillales</taxon>
        <taxon>Lactobacillaceae</taxon>
        <taxon>Liquorilactobacillus</taxon>
    </lineage>
</organism>
<dbReference type="PATRIC" id="fig|1618.3.peg.328"/>
<dbReference type="SMART" id="SM00854">
    <property type="entry name" value="PGA_cap"/>
    <property type="match status" value="1"/>
</dbReference>
<evidence type="ECO:0000259" key="2">
    <source>
        <dbReference type="SMART" id="SM00854"/>
    </source>
</evidence>
<evidence type="ECO:0000313" key="4">
    <source>
        <dbReference type="Proteomes" id="UP000051727"/>
    </source>
</evidence>
<dbReference type="STRING" id="1618.IV36_GL000328"/>
<name>A0A0R2FMU3_9LACO</name>
<gene>
    <name evidence="3" type="ORF">IV36_GL000328</name>
</gene>
<evidence type="ECO:0000313" key="3">
    <source>
        <dbReference type="EMBL" id="KRN29913.1"/>
    </source>
</evidence>
<dbReference type="SUPFAM" id="SSF56300">
    <property type="entry name" value="Metallo-dependent phosphatases"/>
    <property type="match status" value="1"/>
</dbReference>
<evidence type="ECO:0000256" key="1">
    <source>
        <dbReference type="ARBA" id="ARBA00005662"/>
    </source>
</evidence>
<comment type="similarity">
    <text evidence="1">Belongs to the CapA family.</text>
</comment>
<feature type="domain" description="Capsule synthesis protein CapA" evidence="2">
    <location>
        <begin position="2"/>
        <end position="318"/>
    </location>
</feature>
<dbReference type="InterPro" id="IPR029052">
    <property type="entry name" value="Metallo-depent_PP-like"/>
</dbReference>
<dbReference type="EMBL" id="JQAR01000011">
    <property type="protein sequence ID" value="KRN29913.1"/>
    <property type="molecule type" value="Genomic_DNA"/>
</dbReference>
<sequence length="444" mass="49540">MKITLTGDSLFSSRNLNKRIEKNICSFLQESDAVFTNAEFCTPKNQTAPAAGRGYVTAVRENRLDELKKLGFNLVNFANNHTGDFGVQGIMDTIHAAEARDLDSIGLGRSLDEANQPRFLDTESGRVAVVAASATRSEIFLASNGGNGVPARPGLNPLRWEQIYVVPAADFDNLKKINNRLGLSESIDVGTEIERWEPLPADEIYVGSMYQDKIHFKKGKDYQVRTTLNLADAAALIKQVRDAKNRANFTIFSLHTHEGLNENWYADKPADFVREIARQAIDAGADVVIGHGAHFLRGIELYHGKPIFYNLGSFLMEFEAGESIIPPEMYEAYQLPDSSLPFVLHRKRAYNNGKLAGFNSKRIFSAGLALQIDFVDGKAEYRLLPLDLQMDAPDSLKRGIPKIASKDFTAKTIQRMQMLSNSFETKVSFEYKTGKLKLEKINFC</sequence>